<sequence length="399" mass="44262">MLMDVDDEYHPPLDLLALPNETLTTIFVYLPPPALVALIRSCRRLQSVCERLLYSNIDIEENVDDDVRDPNALVTPVKTDGCCTAVRRRPHLATVIKRISIRWTRSRRNGHRNGQPEVPLRLAPGITSALKCLLHMAASTTTLILYLAGFRGSYREVLDQCTFRLRTLSLGGRVAAPGVHAFEVGASSDIEWFLQRQPHIAHLHLPDTHRELRLRSGVDLPFLTSFRGDARAAASLLPGRPVRALALSGSEPSEAALIACGLARNPIRSLDLAGLAVTPTQLLTISKHLTAPETLRIRLALRHTLHFTFSGMMLLSALTQVLGAFHSLTYLDLSPTNVDGIRGQQNETEERSLCSSWASVCASLRRVKFPSGTEWTFGKEREGGNWSWRPKRLPSAGRR</sequence>
<evidence type="ECO:0000256" key="1">
    <source>
        <dbReference type="SAM" id="MobiDB-lite"/>
    </source>
</evidence>
<dbReference type="AlphaFoldDB" id="A0A0H2S1R0"/>
<dbReference type="InterPro" id="IPR036047">
    <property type="entry name" value="F-box-like_dom_sf"/>
</dbReference>
<dbReference type="SUPFAM" id="SSF52047">
    <property type="entry name" value="RNI-like"/>
    <property type="match status" value="1"/>
</dbReference>
<evidence type="ECO:0000313" key="3">
    <source>
        <dbReference type="EMBL" id="KLO17909.1"/>
    </source>
</evidence>
<dbReference type="PROSITE" id="PS50181">
    <property type="entry name" value="FBOX"/>
    <property type="match status" value="1"/>
</dbReference>
<dbReference type="SUPFAM" id="SSF81383">
    <property type="entry name" value="F-box domain"/>
    <property type="match status" value="1"/>
</dbReference>
<evidence type="ECO:0000313" key="4">
    <source>
        <dbReference type="Proteomes" id="UP000053477"/>
    </source>
</evidence>
<proteinExistence type="predicted"/>
<dbReference type="STRING" id="27342.A0A0H2S1R0"/>
<dbReference type="EMBL" id="KQ085899">
    <property type="protein sequence ID" value="KLO17909.1"/>
    <property type="molecule type" value="Genomic_DNA"/>
</dbReference>
<reference evidence="3 4" key="1">
    <citation type="submission" date="2015-04" db="EMBL/GenBank/DDBJ databases">
        <title>Complete genome sequence of Schizopora paradoxa KUC8140, a cosmopolitan wood degrader in East Asia.</title>
        <authorList>
            <consortium name="DOE Joint Genome Institute"/>
            <person name="Min B."/>
            <person name="Park H."/>
            <person name="Jang Y."/>
            <person name="Kim J.-J."/>
            <person name="Kim K.H."/>
            <person name="Pangilinan J."/>
            <person name="Lipzen A."/>
            <person name="Riley R."/>
            <person name="Grigoriev I.V."/>
            <person name="Spatafora J.W."/>
            <person name="Choi I.-G."/>
        </authorList>
    </citation>
    <scope>NUCLEOTIDE SEQUENCE [LARGE SCALE GENOMIC DNA]</scope>
    <source>
        <strain evidence="3 4">KUC8140</strain>
    </source>
</reference>
<feature type="domain" description="F-box" evidence="2">
    <location>
        <begin position="12"/>
        <end position="57"/>
    </location>
</feature>
<accession>A0A0H2S1R0</accession>
<evidence type="ECO:0000259" key="2">
    <source>
        <dbReference type="PROSITE" id="PS50181"/>
    </source>
</evidence>
<dbReference type="OrthoDB" id="3247499at2759"/>
<organism evidence="3 4">
    <name type="scientific">Schizopora paradoxa</name>
    <dbReference type="NCBI Taxonomy" id="27342"/>
    <lineage>
        <taxon>Eukaryota</taxon>
        <taxon>Fungi</taxon>
        <taxon>Dikarya</taxon>
        <taxon>Basidiomycota</taxon>
        <taxon>Agaricomycotina</taxon>
        <taxon>Agaricomycetes</taxon>
        <taxon>Hymenochaetales</taxon>
        <taxon>Schizoporaceae</taxon>
        <taxon>Schizopora</taxon>
    </lineage>
</organism>
<dbReference type="Pfam" id="PF12937">
    <property type="entry name" value="F-box-like"/>
    <property type="match status" value="1"/>
</dbReference>
<dbReference type="Gene3D" id="1.20.1280.50">
    <property type="match status" value="1"/>
</dbReference>
<keyword evidence="4" id="KW-1185">Reference proteome</keyword>
<protein>
    <recommendedName>
        <fullName evidence="2">F-box domain-containing protein</fullName>
    </recommendedName>
</protein>
<dbReference type="InterPro" id="IPR001810">
    <property type="entry name" value="F-box_dom"/>
</dbReference>
<dbReference type="Proteomes" id="UP000053477">
    <property type="component" value="Unassembled WGS sequence"/>
</dbReference>
<gene>
    <name evidence="3" type="ORF">SCHPADRAFT_900099</name>
</gene>
<name>A0A0H2S1R0_9AGAM</name>
<feature type="compositionally biased region" description="Basic residues" evidence="1">
    <location>
        <begin position="389"/>
        <end position="399"/>
    </location>
</feature>
<feature type="region of interest" description="Disordered" evidence="1">
    <location>
        <begin position="380"/>
        <end position="399"/>
    </location>
</feature>
<dbReference type="InParanoid" id="A0A0H2S1R0"/>